<dbReference type="SUPFAM" id="SSF143011">
    <property type="entry name" value="RelE-like"/>
    <property type="match status" value="1"/>
</dbReference>
<organism evidence="1 3">
    <name type="scientific">Treponema rectale</name>
    <dbReference type="NCBI Taxonomy" id="744512"/>
    <lineage>
        <taxon>Bacteria</taxon>
        <taxon>Pseudomonadati</taxon>
        <taxon>Spirochaetota</taxon>
        <taxon>Spirochaetia</taxon>
        <taxon>Spirochaetales</taxon>
        <taxon>Treponemataceae</taxon>
        <taxon>Treponema</taxon>
    </lineage>
</organism>
<dbReference type="Proteomes" id="UP000578697">
    <property type="component" value="Unassembled WGS sequence"/>
</dbReference>
<evidence type="ECO:0000313" key="4">
    <source>
        <dbReference type="Proteomes" id="UP000593591"/>
    </source>
</evidence>
<evidence type="ECO:0000313" key="3">
    <source>
        <dbReference type="Proteomes" id="UP000578697"/>
    </source>
</evidence>
<dbReference type="AlphaFoldDB" id="A0A840SDY9"/>
<evidence type="ECO:0000313" key="2">
    <source>
        <dbReference type="EMBL" id="QOS41113.1"/>
    </source>
</evidence>
<evidence type="ECO:0000313" key="1">
    <source>
        <dbReference type="EMBL" id="MBB5218975.1"/>
    </source>
</evidence>
<name>A0A840SDY9_9SPIR</name>
<dbReference type="KEGG" id="trc:DYE49_11905"/>
<reference evidence="2 4" key="1">
    <citation type="submission" date="2018-08" db="EMBL/GenBank/DDBJ databases">
        <title>The first complete genome of Treponema rectale (CHPAT), a commensal spirochete of the bovine rectum.</title>
        <authorList>
            <person name="Staton G.J."/>
            <person name="Clegg S.R."/>
            <person name="Carter S.D."/>
            <person name="Radford A.D."/>
            <person name="Darby A."/>
            <person name="Hall N."/>
            <person name="Birtles R.J."/>
            <person name="Evans N.J."/>
        </authorList>
    </citation>
    <scope>NUCLEOTIDE SEQUENCE [LARGE SCALE GENOMIC DNA]</scope>
    <source>
        <strain evidence="2 4">CHPA</strain>
    </source>
</reference>
<dbReference type="InterPro" id="IPR035093">
    <property type="entry name" value="RelE/ParE_toxin_dom_sf"/>
</dbReference>
<dbReference type="Gene3D" id="3.30.2310.20">
    <property type="entry name" value="RelE-like"/>
    <property type="match status" value="1"/>
</dbReference>
<accession>A0A840SDY9</accession>
<dbReference type="RefSeq" id="WP_184652412.1">
    <property type="nucleotide sequence ID" value="NZ_JACHFR010000002.1"/>
</dbReference>
<proteinExistence type="predicted"/>
<dbReference type="Proteomes" id="UP000593591">
    <property type="component" value="Chromosome"/>
</dbReference>
<dbReference type="EMBL" id="JACHFR010000002">
    <property type="protein sequence ID" value="MBB5218975.1"/>
    <property type="molecule type" value="Genomic_DNA"/>
</dbReference>
<keyword evidence="3" id="KW-1185">Reference proteome</keyword>
<protein>
    <submittedName>
        <fullName evidence="2">Type II toxin-antitoxin system RelE/ParE family toxin</fullName>
    </submittedName>
    <submittedName>
        <fullName evidence="1">mRNA interferase RelE/StbE</fullName>
    </submittedName>
</protein>
<dbReference type="EMBL" id="CP031517">
    <property type="protein sequence ID" value="QOS41113.1"/>
    <property type="molecule type" value="Genomic_DNA"/>
</dbReference>
<reference evidence="1 3" key="2">
    <citation type="submission" date="2020-08" db="EMBL/GenBank/DDBJ databases">
        <title>Genomic Encyclopedia of Type Strains, Phase IV (KMG-IV): sequencing the most valuable type-strain genomes for metagenomic binning, comparative biology and taxonomic classification.</title>
        <authorList>
            <person name="Goeker M."/>
        </authorList>
    </citation>
    <scope>NUCLEOTIDE SEQUENCE [LARGE SCALE GENOMIC DNA]</scope>
    <source>
        <strain evidence="1 3">DSM 103679</strain>
    </source>
</reference>
<gene>
    <name evidence="2" type="ORF">DYE49_11905</name>
    <name evidence="1" type="ORF">HNP77_001344</name>
</gene>
<sequence length="106" mass="11923">MAWEIKYHPLAKEELARLDGSVRKIVLKGIIKVSDNPKPQSEGGYGKPLGNKAGNDLTGLLKIKYRDIGIRVVYKLVEDEKTHNMYILVISARADNEVYDLAGKRK</sequence>